<dbReference type="Pfam" id="PF00504">
    <property type="entry name" value="Chloroa_b-bind"/>
    <property type="match status" value="1"/>
</dbReference>
<feature type="binding site" evidence="6">
    <location>
        <position position="29"/>
    </location>
    <ligand>
        <name>chlorophyll a</name>
        <dbReference type="ChEBI" id="CHEBI:58416"/>
        <label>1</label>
    </ligand>
</feature>
<comment type="function">
    <text evidence="7">The light-harvesting complex (LHC) functions as a light receptor, it captures and delivers excitation energy to photosystems with which it is closely associated.</text>
</comment>
<dbReference type="GO" id="GO:0009765">
    <property type="term" value="P:photosynthesis, light harvesting"/>
    <property type="evidence" value="ECO:0007669"/>
    <property type="project" value="InterPro"/>
</dbReference>
<dbReference type="GO" id="GO:0016168">
    <property type="term" value="F:chlorophyll binding"/>
    <property type="evidence" value="ECO:0007669"/>
    <property type="project" value="UniProtKB-KW"/>
</dbReference>
<dbReference type="GO" id="GO:0009523">
    <property type="term" value="C:photosystem II"/>
    <property type="evidence" value="ECO:0007669"/>
    <property type="project" value="UniProtKB-KW"/>
</dbReference>
<comment type="subcellular location">
    <subcellularLocation>
        <location evidence="7">Plastid</location>
        <location evidence="7">Chloroplast thylakoid membrane</location>
    </subcellularLocation>
</comment>
<keyword evidence="5 7" id="KW-0157">Chromophore</keyword>
<dbReference type="EMBL" id="AU066506">
    <property type="protein sequence ID" value="BAA78584.1"/>
    <property type="molecule type" value="mRNA"/>
</dbReference>
<reference evidence="8" key="1">
    <citation type="submission" date="1999-05" db="EMBL/GenBank/DDBJ databases">
        <title>Isolation of several anti-stress genes from halotolerant green alga Chlamydomonas by a simple functional expression screening in E.coli.</title>
        <authorList>
            <person name="Miyasaka H."/>
            <person name="Kanaboshi H."/>
            <person name="Ikeda K."/>
        </authorList>
    </citation>
    <scope>NUCLEOTIDE SEQUENCE</scope>
    <source>
        <strain evidence="8">HS-5</strain>
    </source>
</reference>
<keyword evidence="1 6" id="KW-0148">Chlorophyll</keyword>
<dbReference type="InterPro" id="IPR001344">
    <property type="entry name" value="Chloro_AB-bd_pln"/>
</dbReference>
<dbReference type="PANTHER" id="PTHR21649">
    <property type="entry name" value="CHLOROPHYLL A/B BINDING PROTEIN"/>
    <property type="match status" value="1"/>
</dbReference>
<evidence type="ECO:0000313" key="8">
    <source>
        <dbReference type="EMBL" id="BAA78584.1"/>
    </source>
</evidence>
<evidence type="ECO:0000256" key="6">
    <source>
        <dbReference type="PIRSR" id="PIRSR601344-1"/>
    </source>
</evidence>
<keyword evidence="7" id="KW-0793">Thylakoid</keyword>
<feature type="binding site" evidence="6">
    <location>
        <position position="26"/>
    </location>
    <ligand>
        <name>chlorophyll a</name>
        <dbReference type="ChEBI" id="CHEBI:58416"/>
        <label>1</label>
    </ligand>
</feature>
<protein>
    <recommendedName>
        <fullName evidence="7">Chlorophyll a-b binding protein, chloroplastic</fullName>
    </recommendedName>
</protein>
<comment type="similarity">
    <text evidence="7">Belongs to the light-harvesting chlorophyll a/b-binding (LHC) protein family.</text>
</comment>
<evidence type="ECO:0000256" key="5">
    <source>
        <dbReference type="ARBA" id="ARBA00022991"/>
    </source>
</evidence>
<dbReference type="GO" id="GO:0009522">
    <property type="term" value="C:photosystem I"/>
    <property type="evidence" value="ECO:0007669"/>
    <property type="project" value="UniProtKB-KW"/>
</dbReference>
<dbReference type="AlphaFoldDB" id="Q9XFT7"/>
<keyword evidence="7" id="KW-0603">Photosystem I</keyword>
<name>Q9XFT7_9CHLO</name>
<proteinExistence type="evidence at transcript level"/>
<evidence type="ECO:0000256" key="1">
    <source>
        <dbReference type="ARBA" id="ARBA00022494"/>
    </source>
</evidence>
<keyword evidence="4 7" id="KW-0934">Plastid</keyword>
<dbReference type="GO" id="GO:0009535">
    <property type="term" value="C:chloroplast thylakoid membrane"/>
    <property type="evidence" value="ECO:0007669"/>
    <property type="project" value="UniProtKB-SubCell"/>
</dbReference>
<dbReference type="InterPro" id="IPR022796">
    <property type="entry name" value="Chloroa_b-bind"/>
</dbReference>
<keyword evidence="7" id="KW-0604">Photosystem II</keyword>
<evidence type="ECO:0000256" key="2">
    <source>
        <dbReference type="ARBA" id="ARBA00022528"/>
    </source>
</evidence>
<evidence type="ECO:0000256" key="3">
    <source>
        <dbReference type="ARBA" id="ARBA00022531"/>
    </source>
</evidence>
<keyword evidence="2 7" id="KW-0150">Chloroplast</keyword>
<dbReference type="SUPFAM" id="SSF103511">
    <property type="entry name" value="Chlorophyll a-b binding protein"/>
    <property type="match status" value="1"/>
</dbReference>
<sequence>MVGDFGFDPLGLGKDKRKLELYRQAELIHARTAMIGVFGILYKDLLGGLGIGGPAEGWSCFTQQGVHRVPRSPSFCTLVWRPNLPHWLRRSAPVPGHP</sequence>
<feature type="binding site" description="axial binding residue" evidence="6">
    <location>
        <position position="31"/>
    </location>
    <ligand>
        <name>chlorophyll b</name>
        <dbReference type="ChEBI" id="CHEBI:61721"/>
        <label>1</label>
    </ligand>
    <ligandPart>
        <name>Mg</name>
        <dbReference type="ChEBI" id="CHEBI:25107"/>
    </ligandPart>
</feature>
<evidence type="ECO:0000256" key="4">
    <source>
        <dbReference type="ARBA" id="ARBA00022640"/>
    </source>
</evidence>
<evidence type="ECO:0000256" key="7">
    <source>
        <dbReference type="RuleBase" id="RU363080"/>
    </source>
</evidence>
<organism evidence="8">
    <name type="scientific">Chlamydomonas sp. HS-5</name>
    <dbReference type="NCBI Taxonomy" id="108458"/>
    <lineage>
        <taxon>Eukaryota</taxon>
        <taxon>Viridiplantae</taxon>
        <taxon>Chlorophyta</taxon>
        <taxon>core chlorophytes</taxon>
        <taxon>Chlorophyceae</taxon>
        <taxon>CS clade</taxon>
        <taxon>Chlamydomonadales</taxon>
        <taxon>Chlamydomonadaceae</taxon>
        <taxon>Chlamydomonas</taxon>
    </lineage>
</organism>
<accession>Q9XFT7</accession>
<dbReference type="Gene3D" id="1.10.3460.10">
    <property type="entry name" value="Chlorophyll a/b binding protein domain"/>
    <property type="match status" value="1"/>
</dbReference>
<keyword evidence="3 7" id="KW-0602">Photosynthesis</keyword>